<feature type="domain" description="Thioredoxin-like fold" evidence="2">
    <location>
        <begin position="372"/>
        <end position="445"/>
    </location>
</feature>
<dbReference type="GO" id="GO:0006779">
    <property type="term" value="P:porphyrin-containing compound biosynthetic process"/>
    <property type="evidence" value="ECO:0007669"/>
    <property type="project" value="InterPro"/>
</dbReference>
<dbReference type="RefSeq" id="WP_013405555.1">
    <property type="nucleotide sequence ID" value="NC_014654.1"/>
</dbReference>
<name>E4RMD4_HALHG</name>
<dbReference type="PANTHER" id="PTHR47099:SF1">
    <property type="entry name" value="METHYLCOBAMIDE:COM METHYLTRANSFERASE MTBA"/>
    <property type="match status" value="1"/>
</dbReference>
<dbReference type="InterPro" id="IPR000257">
    <property type="entry name" value="Uroporphyrinogen_deCOase"/>
</dbReference>
<feature type="domain" description="Uroporphyrinogen decarboxylase (URO-D)" evidence="1">
    <location>
        <begin position="4"/>
        <end position="331"/>
    </location>
</feature>
<dbReference type="Gene3D" id="3.40.30.10">
    <property type="entry name" value="Glutaredoxin"/>
    <property type="match status" value="1"/>
</dbReference>
<dbReference type="STRING" id="656519.Halsa_1024"/>
<proteinExistence type="predicted"/>
<dbReference type="KEGG" id="has:Halsa_1024"/>
<dbReference type="CDD" id="cd03465">
    <property type="entry name" value="URO-D_like"/>
    <property type="match status" value="1"/>
</dbReference>
<dbReference type="eggNOG" id="COG0407">
    <property type="taxonomic scope" value="Bacteria"/>
</dbReference>
<dbReference type="EMBL" id="CP002304">
    <property type="protein sequence ID" value="ADQ14465.1"/>
    <property type="molecule type" value="Genomic_DNA"/>
</dbReference>
<dbReference type="OrthoDB" id="8452307at2"/>
<evidence type="ECO:0000259" key="2">
    <source>
        <dbReference type="Pfam" id="PF13192"/>
    </source>
</evidence>
<reference evidence="3 4" key="2">
    <citation type="journal article" date="2011" name="J. Bacteriol.">
        <title>Complete Genome Sequence of the Haloalkaliphilic, Hydrogen Producing Halanaerobium hydrogenoformans.</title>
        <authorList>
            <person name="Brown S.D."/>
            <person name="Begemann M.B."/>
            <person name="Mormile M.R."/>
            <person name="Wall J.D."/>
            <person name="Han C.S."/>
            <person name="Goodwin L.A."/>
            <person name="Pitluck S."/>
            <person name="Land M.L."/>
            <person name="Hauser L.J."/>
            <person name="Elias D.A."/>
        </authorList>
    </citation>
    <scope>NUCLEOTIDE SEQUENCE [LARGE SCALE GENOMIC DNA]</scope>
    <source>
        <strain evidence="4">sapolanicus</strain>
    </source>
</reference>
<dbReference type="Gene3D" id="3.20.20.210">
    <property type="match status" value="1"/>
</dbReference>
<organism evidence="3 4">
    <name type="scientific">Halanaerobium hydrogeniformans</name>
    <name type="common">Halanaerobium sp. (strain sapolanicus)</name>
    <dbReference type="NCBI Taxonomy" id="656519"/>
    <lineage>
        <taxon>Bacteria</taxon>
        <taxon>Bacillati</taxon>
        <taxon>Bacillota</taxon>
        <taxon>Clostridia</taxon>
        <taxon>Halanaerobiales</taxon>
        <taxon>Halanaerobiaceae</taxon>
        <taxon>Halanaerobium</taxon>
    </lineage>
</organism>
<dbReference type="InterPro" id="IPR036249">
    <property type="entry name" value="Thioredoxin-like_sf"/>
</dbReference>
<dbReference type="HOGENOM" id="CLU_040933_2_2_9"/>
<dbReference type="PANTHER" id="PTHR47099">
    <property type="entry name" value="METHYLCOBAMIDE:COM METHYLTRANSFERASE MTBA"/>
    <property type="match status" value="1"/>
</dbReference>
<gene>
    <name evidence="3" type="ordered locus">Halsa_1024</name>
</gene>
<keyword evidence="4" id="KW-1185">Reference proteome</keyword>
<protein>
    <submittedName>
        <fullName evidence="3">Uroporphyrinogen decarboxylase (URO-D)</fullName>
    </submittedName>
</protein>
<evidence type="ECO:0000313" key="4">
    <source>
        <dbReference type="Proteomes" id="UP000007434"/>
    </source>
</evidence>
<accession>E4RMD4</accession>
<dbReference type="InterPro" id="IPR012336">
    <property type="entry name" value="Thioredoxin-like_fold"/>
</dbReference>
<dbReference type="SUPFAM" id="SSF51726">
    <property type="entry name" value="UROD/MetE-like"/>
    <property type="match status" value="1"/>
</dbReference>
<dbReference type="InterPro" id="IPR052024">
    <property type="entry name" value="Methanogen_methyltrans"/>
</dbReference>
<evidence type="ECO:0000313" key="3">
    <source>
        <dbReference type="EMBL" id="ADQ14465.1"/>
    </source>
</evidence>
<reference evidence="3 4" key="1">
    <citation type="submission" date="2010-11" db="EMBL/GenBank/DDBJ databases">
        <title>Complete sequence of Halanaerobium sp. sapolanicus.</title>
        <authorList>
            <consortium name="US DOE Joint Genome Institute"/>
            <person name="Lucas S."/>
            <person name="Copeland A."/>
            <person name="Lapidus A."/>
            <person name="Cheng J.-F."/>
            <person name="Bruce D."/>
            <person name="Goodwin L."/>
            <person name="Pitluck S."/>
            <person name="Davenport K."/>
            <person name="Detter J.C."/>
            <person name="Han C."/>
            <person name="Tapia R."/>
            <person name="Land M."/>
            <person name="Hauser L."/>
            <person name="Jeffries C."/>
            <person name="Kyrpides N."/>
            <person name="Ivanova N."/>
            <person name="Mikhailova N."/>
            <person name="Begemann M.B."/>
            <person name="Mormile M.R."/>
            <person name="Wall J.D."/>
            <person name="Elias D.A."/>
            <person name="Woyke T."/>
        </authorList>
    </citation>
    <scope>NUCLEOTIDE SEQUENCE [LARGE SCALE GENOMIC DNA]</scope>
    <source>
        <strain evidence="4">sapolanicus</strain>
    </source>
</reference>
<dbReference type="SUPFAM" id="SSF52833">
    <property type="entry name" value="Thioredoxin-like"/>
    <property type="match status" value="1"/>
</dbReference>
<dbReference type="InterPro" id="IPR038071">
    <property type="entry name" value="UROD/MetE-like_sf"/>
</dbReference>
<evidence type="ECO:0000259" key="1">
    <source>
        <dbReference type="Pfam" id="PF01208"/>
    </source>
</evidence>
<dbReference type="Proteomes" id="UP000007434">
    <property type="component" value="Chromosome"/>
</dbReference>
<dbReference type="GO" id="GO:0004853">
    <property type="term" value="F:uroporphyrinogen decarboxylase activity"/>
    <property type="evidence" value="ECO:0007669"/>
    <property type="project" value="InterPro"/>
</dbReference>
<dbReference type="AlphaFoldDB" id="E4RMD4"/>
<sequence length="449" mass="50613">MNGKELIFQVFESGKGDRLPWVPFAGVHAGKLKNYTAREVLEDEEKLFESLLEVNKIYQPDGQPILFDLQVEAEALGCELMWEEDSPPTVKNHPLKDTDEIPTKIPQKDEARIPMAMEVTRKMKEAVGDHTALYGLICGPFTLASHLRGTNLFMDMITNPGYVKDLLGYTNKIAKKMASYYIKNGVDIVAAVDPMVSQISPAHFNQFLKEPYTELFAEIKDQDIFASFFVCGDATANIEPMCQTEPDNISIDENIPLEKAKEITDKYDIVLGGNIPLTTVMLLGNQQDNMKWVIDTLDKVSKENLILSPGCDMPYDVPIENSIAVEQAVHEPEQVREMVKNYQAEEINTDAVELPDYENLDRPLIEVFTLDSATCAACTYMKEAAMDVKEEYIKDIDVVEYKYNSKENIARITKVGVKQLPSIYINGQLEFSSIVPNKEELVEAIKKCQ</sequence>
<dbReference type="Pfam" id="PF01208">
    <property type="entry name" value="URO-D"/>
    <property type="match status" value="1"/>
</dbReference>
<dbReference type="Pfam" id="PF13192">
    <property type="entry name" value="Thioredoxin_3"/>
    <property type="match status" value="1"/>
</dbReference>